<accession>A0A0N7IF44</accession>
<dbReference type="EMBL" id="CP012801">
    <property type="protein sequence ID" value="ALJ59171.1"/>
    <property type="molecule type" value="Genomic_DNA"/>
</dbReference>
<dbReference type="Proteomes" id="UP000061809">
    <property type="component" value="Chromosome"/>
</dbReference>
<sequence length="60" mass="6983">MNFVFNYGQLLNTAETVCDERYHIRPLPGMDLLRTKTVHSSLRGTSERRMYGARQAQVRP</sequence>
<dbReference type="RefSeq" id="WP_144430732.1">
    <property type="nucleotide sequence ID" value="NZ_CP012801.1"/>
</dbReference>
<reference evidence="2 3" key="1">
    <citation type="journal article" date="2015" name="Science">
        <title>Genetic determinants of in vivo fitness and diet responsiveness in multiple human gut Bacteroides.</title>
        <authorList>
            <person name="Wu M."/>
            <person name="McNulty N.P."/>
            <person name="Rodionov D.A."/>
            <person name="Khoroshkin M.S."/>
            <person name="Griffin N.W."/>
            <person name="Cheng J."/>
            <person name="Latreille P."/>
            <person name="Kerstetter R.A."/>
            <person name="Terrapon N."/>
            <person name="Henrissat B."/>
            <person name="Osterman A.L."/>
            <person name="Gordon J.I."/>
        </authorList>
    </citation>
    <scope>NUCLEOTIDE SEQUENCE [LARGE SCALE GENOMIC DNA]</scope>
    <source>
        <strain evidence="2 3">WH2</strain>
    </source>
</reference>
<proteinExistence type="predicted"/>
<gene>
    <name evidence="2" type="ORF">BcellWH2_01925</name>
</gene>
<dbReference type="KEGG" id="bcel:BcellWH2_01925"/>
<name>A0A0N7IF44_9BACE</name>
<feature type="region of interest" description="Disordered" evidence="1">
    <location>
        <begin position="39"/>
        <end position="60"/>
    </location>
</feature>
<dbReference type="PATRIC" id="fig|246787.4.peg.1983"/>
<evidence type="ECO:0000313" key="3">
    <source>
        <dbReference type="Proteomes" id="UP000061809"/>
    </source>
</evidence>
<organism evidence="2 3">
    <name type="scientific">Bacteroides cellulosilyticus</name>
    <dbReference type="NCBI Taxonomy" id="246787"/>
    <lineage>
        <taxon>Bacteria</taxon>
        <taxon>Pseudomonadati</taxon>
        <taxon>Bacteroidota</taxon>
        <taxon>Bacteroidia</taxon>
        <taxon>Bacteroidales</taxon>
        <taxon>Bacteroidaceae</taxon>
        <taxon>Bacteroides</taxon>
    </lineage>
</organism>
<protein>
    <submittedName>
        <fullName evidence="2">Uncharacterized protein</fullName>
    </submittedName>
</protein>
<evidence type="ECO:0000313" key="2">
    <source>
        <dbReference type="EMBL" id="ALJ59171.1"/>
    </source>
</evidence>
<dbReference type="AlphaFoldDB" id="A0A0N7IF44"/>
<evidence type="ECO:0000256" key="1">
    <source>
        <dbReference type="SAM" id="MobiDB-lite"/>
    </source>
</evidence>